<dbReference type="InterPro" id="IPR036721">
    <property type="entry name" value="RCK_C_sf"/>
</dbReference>
<name>A0A7T3FW36_9EURY</name>
<dbReference type="Pfam" id="PF02080">
    <property type="entry name" value="TrkA_C"/>
    <property type="match status" value="2"/>
</dbReference>
<dbReference type="EMBL" id="CP065856">
    <property type="protein sequence ID" value="QPV61433.1"/>
    <property type="molecule type" value="Genomic_DNA"/>
</dbReference>
<dbReference type="Gene3D" id="3.40.50.720">
    <property type="entry name" value="NAD(P)-binding Rossmann-like Domain"/>
    <property type="match status" value="2"/>
</dbReference>
<dbReference type="Pfam" id="PF02254">
    <property type="entry name" value="TrkA_N"/>
    <property type="match status" value="2"/>
</dbReference>
<dbReference type="OrthoDB" id="43518at2157"/>
<feature type="domain" description="RCK C-terminal" evidence="3">
    <location>
        <begin position="247"/>
        <end position="332"/>
    </location>
</feature>
<dbReference type="GO" id="GO:0006813">
    <property type="term" value="P:potassium ion transport"/>
    <property type="evidence" value="ECO:0007669"/>
    <property type="project" value="InterPro"/>
</dbReference>
<dbReference type="PROSITE" id="PS51202">
    <property type="entry name" value="RCK_C"/>
    <property type="match status" value="2"/>
</dbReference>
<organism evidence="4 5">
    <name type="scientific">Halosimplex litoreum</name>
    <dbReference type="NCBI Taxonomy" id="1198301"/>
    <lineage>
        <taxon>Archaea</taxon>
        <taxon>Methanobacteriati</taxon>
        <taxon>Methanobacteriota</taxon>
        <taxon>Stenosarchaea group</taxon>
        <taxon>Halobacteria</taxon>
        <taxon>Halobacteriales</taxon>
        <taxon>Haloarculaceae</taxon>
        <taxon>Halosimplex</taxon>
    </lineage>
</organism>
<dbReference type="PROSITE" id="PS51201">
    <property type="entry name" value="RCK_N"/>
    <property type="match status" value="2"/>
</dbReference>
<dbReference type="InterPro" id="IPR050721">
    <property type="entry name" value="Trk_Ktr_HKT_K-transport"/>
</dbReference>
<keyword evidence="1" id="KW-1133">Transmembrane helix</keyword>
<dbReference type="Gene3D" id="1.10.287.70">
    <property type="match status" value="1"/>
</dbReference>
<dbReference type="InterPro" id="IPR036291">
    <property type="entry name" value="NAD(P)-bd_dom_sf"/>
</dbReference>
<dbReference type="SUPFAM" id="SSF51735">
    <property type="entry name" value="NAD(P)-binding Rossmann-fold domains"/>
    <property type="match status" value="2"/>
</dbReference>
<evidence type="ECO:0000259" key="2">
    <source>
        <dbReference type="PROSITE" id="PS51201"/>
    </source>
</evidence>
<protein>
    <submittedName>
        <fullName evidence="4">TrkA family potassium uptake protein</fullName>
    </submittedName>
</protein>
<dbReference type="InterPro" id="IPR006037">
    <property type="entry name" value="RCK_C"/>
</dbReference>
<dbReference type="SUPFAM" id="SSF116726">
    <property type="entry name" value="TrkA C-terminal domain-like"/>
    <property type="match status" value="2"/>
</dbReference>
<dbReference type="AlphaFoldDB" id="A0A7T3FW36"/>
<accession>A0A7T3FW36</accession>
<dbReference type="SUPFAM" id="SSF81324">
    <property type="entry name" value="Voltage-gated potassium channels"/>
    <property type="match status" value="1"/>
</dbReference>
<keyword evidence="1" id="KW-0812">Transmembrane</keyword>
<proteinExistence type="predicted"/>
<dbReference type="InterPro" id="IPR003148">
    <property type="entry name" value="RCK_N"/>
</dbReference>
<evidence type="ECO:0000313" key="4">
    <source>
        <dbReference type="EMBL" id="QPV61433.1"/>
    </source>
</evidence>
<reference evidence="4 5" key="1">
    <citation type="submission" date="2020-12" db="EMBL/GenBank/DDBJ databases">
        <title>Halosimplex halophilum sp. nov. and Halosimplex salinum sp. nov., two new members of the genus Halosimplex.</title>
        <authorList>
            <person name="Cui H.L."/>
        </authorList>
    </citation>
    <scope>NUCLEOTIDE SEQUENCE [LARGE SCALE GENOMIC DNA]</scope>
    <source>
        <strain evidence="4 5">YGH94</strain>
    </source>
</reference>
<sequence>MNTWQRRSVIYTGVLALSMYAFTVVYQYGMATFEGDPKTFLESFQFVVETFTTTGYGSQAGWDAAAMLVLVIVMDITGTVMIFLALPVVAFPAFEEALSTTVPTAVQNGHEDHVIVATYTPRVETLIGELDSRGVDWVIVEPDRDRATDLYEEGYDVIHSDPDSADGLRAANLSAAHALVADVSDQVDASIVLTAKEIDESVRIVSVVEEPDRSRYHELAGADAVLSPRPLLGESLARKVSASVSTDLGSKVEVGEDFDIVELPVHRGAEVAGRTLAESGLREQAGVNVIGAWFDGEFESPPPPDSVIEPGTVLLMTGRDDRLAALADRTRSEVRRHTSGETVVVGHGEVGQTVTEILDDVDLPYTVVDKEDGPGVDVVGDATDPAVLERAGLRDARSVILAIPDDTAAEFATLVVRDESGQVEIVARAEEAEAVQKMYRAGADYVLALGTVTGRMVASAVLEEEDVISLDTQVEVVRTRAPGLVGTSLGDADVRARTGVTVVAVERDGEVVTDLGPDFRAQSGDELIVAGPDEATNRFTEVFG</sequence>
<feature type="domain" description="RCK C-terminal" evidence="3">
    <location>
        <begin position="459"/>
        <end position="544"/>
    </location>
</feature>
<dbReference type="Proteomes" id="UP000595001">
    <property type="component" value="Chromosome"/>
</dbReference>
<dbReference type="Gene3D" id="3.30.70.1450">
    <property type="entry name" value="Regulator of K+ conductance, C-terminal domain"/>
    <property type="match status" value="2"/>
</dbReference>
<dbReference type="PANTHER" id="PTHR43833:SF9">
    <property type="entry name" value="POTASSIUM CHANNEL PROTEIN YUGO-RELATED"/>
    <property type="match status" value="1"/>
</dbReference>
<dbReference type="PANTHER" id="PTHR43833">
    <property type="entry name" value="POTASSIUM CHANNEL PROTEIN 2-RELATED-RELATED"/>
    <property type="match status" value="1"/>
</dbReference>
<dbReference type="GeneID" id="60589169"/>
<feature type="domain" description="RCK N-terminal" evidence="2">
    <location>
        <begin position="111"/>
        <end position="226"/>
    </location>
</feature>
<feature type="transmembrane region" description="Helical" evidence="1">
    <location>
        <begin position="9"/>
        <end position="29"/>
    </location>
</feature>
<gene>
    <name evidence="4" type="ORF">I7X12_11710</name>
</gene>
<evidence type="ECO:0000256" key="1">
    <source>
        <dbReference type="SAM" id="Phobius"/>
    </source>
</evidence>
<keyword evidence="5" id="KW-1185">Reference proteome</keyword>
<dbReference type="KEGG" id="hlt:I7X12_11710"/>
<feature type="domain" description="RCK N-terminal" evidence="2">
    <location>
        <begin position="339"/>
        <end position="447"/>
    </location>
</feature>
<keyword evidence="1" id="KW-0472">Membrane</keyword>
<dbReference type="RefSeq" id="WP_198060263.1">
    <property type="nucleotide sequence ID" value="NZ_CP065856.1"/>
</dbReference>
<feature type="transmembrane region" description="Helical" evidence="1">
    <location>
        <begin position="64"/>
        <end position="91"/>
    </location>
</feature>
<dbReference type="GO" id="GO:0008324">
    <property type="term" value="F:monoatomic cation transmembrane transporter activity"/>
    <property type="evidence" value="ECO:0007669"/>
    <property type="project" value="InterPro"/>
</dbReference>
<evidence type="ECO:0000259" key="3">
    <source>
        <dbReference type="PROSITE" id="PS51202"/>
    </source>
</evidence>
<evidence type="ECO:0000313" key="5">
    <source>
        <dbReference type="Proteomes" id="UP000595001"/>
    </source>
</evidence>